<evidence type="ECO:0000259" key="3">
    <source>
        <dbReference type="PROSITE" id="PS50238"/>
    </source>
</evidence>
<dbReference type="SUPFAM" id="SSF48350">
    <property type="entry name" value="GTPase activation domain, GAP"/>
    <property type="match status" value="1"/>
</dbReference>
<feature type="domain" description="MyTH4" evidence="4">
    <location>
        <begin position="419"/>
        <end position="568"/>
    </location>
</feature>
<feature type="compositionally biased region" description="Polar residues" evidence="1">
    <location>
        <begin position="161"/>
        <end position="172"/>
    </location>
</feature>
<reference evidence="5" key="1">
    <citation type="submission" date="2022-07" db="EMBL/GenBank/DDBJ databases">
        <title>Phylogenomic reconstructions and comparative analyses of Kickxellomycotina fungi.</title>
        <authorList>
            <person name="Reynolds N.K."/>
            <person name="Stajich J.E."/>
            <person name="Barry K."/>
            <person name="Grigoriev I.V."/>
            <person name="Crous P."/>
            <person name="Smith M.E."/>
        </authorList>
    </citation>
    <scope>NUCLEOTIDE SEQUENCE</scope>
    <source>
        <strain evidence="5">NBRC 105413</strain>
    </source>
</reference>
<dbReference type="GO" id="GO:0005737">
    <property type="term" value="C:cytoplasm"/>
    <property type="evidence" value="ECO:0007669"/>
    <property type="project" value="TreeGrafter"/>
</dbReference>
<evidence type="ECO:0000259" key="4">
    <source>
        <dbReference type="PROSITE" id="PS51016"/>
    </source>
</evidence>
<dbReference type="PANTHER" id="PTHR45876:SF8">
    <property type="entry name" value="FI04035P"/>
    <property type="match status" value="1"/>
</dbReference>
<dbReference type="GO" id="GO:0005096">
    <property type="term" value="F:GTPase activator activity"/>
    <property type="evidence" value="ECO:0007669"/>
    <property type="project" value="TreeGrafter"/>
</dbReference>
<feature type="compositionally biased region" description="Basic and acidic residues" evidence="1">
    <location>
        <begin position="220"/>
        <end position="248"/>
    </location>
</feature>
<feature type="domain" description="WW" evidence="2">
    <location>
        <begin position="56"/>
        <end position="89"/>
    </location>
</feature>
<dbReference type="Gene3D" id="1.25.40.530">
    <property type="entry name" value="MyTH4 domain"/>
    <property type="match status" value="1"/>
</dbReference>
<dbReference type="InterPro" id="IPR000198">
    <property type="entry name" value="RhoGAP_dom"/>
</dbReference>
<dbReference type="Pfam" id="PF00620">
    <property type="entry name" value="RhoGAP"/>
    <property type="match status" value="1"/>
</dbReference>
<dbReference type="InterPro" id="IPR000857">
    <property type="entry name" value="MyTH4_dom"/>
</dbReference>
<dbReference type="InterPro" id="IPR036020">
    <property type="entry name" value="WW_dom_sf"/>
</dbReference>
<dbReference type="SUPFAM" id="SSF51045">
    <property type="entry name" value="WW domain"/>
    <property type="match status" value="1"/>
</dbReference>
<organism evidence="5 6">
    <name type="scientific">Coemansia asiatica</name>
    <dbReference type="NCBI Taxonomy" id="1052880"/>
    <lineage>
        <taxon>Eukaryota</taxon>
        <taxon>Fungi</taxon>
        <taxon>Fungi incertae sedis</taxon>
        <taxon>Zoopagomycota</taxon>
        <taxon>Kickxellomycotina</taxon>
        <taxon>Kickxellomycetes</taxon>
        <taxon>Kickxellales</taxon>
        <taxon>Kickxellaceae</taxon>
        <taxon>Coemansia</taxon>
    </lineage>
</organism>
<dbReference type="AlphaFoldDB" id="A0A9W7XKN3"/>
<dbReference type="EMBL" id="JANBOH010000118">
    <property type="protein sequence ID" value="KAJ1645219.1"/>
    <property type="molecule type" value="Genomic_DNA"/>
</dbReference>
<evidence type="ECO:0008006" key="7">
    <source>
        <dbReference type="Google" id="ProtNLM"/>
    </source>
</evidence>
<keyword evidence="6" id="KW-1185">Reference proteome</keyword>
<dbReference type="Proteomes" id="UP001145021">
    <property type="component" value="Unassembled WGS sequence"/>
</dbReference>
<dbReference type="PROSITE" id="PS50020">
    <property type="entry name" value="WW_DOMAIN_2"/>
    <property type="match status" value="1"/>
</dbReference>
<evidence type="ECO:0000313" key="6">
    <source>
        <dbReference type="Proteomes" id="UP001145021"/>
    </source>
</evidence>
<dbReference type="SMART" id="SM00139">
    <property type="entry name" value="MyTH4"/>
    <property type="match status" value="1"/>
</dbReference>
<dbReference type="GO" id="GO:0005856">
    <property type="term" value="C:cytoskeleton"/>
    <property type="evidence" value="ECO:0007669"/>
    <property type="project" value="InterPro"/>
</dbReference>
<dbReference type="InterPro" id="IPR008936">
    <property type="entry name" value="Rho_GTPase_activation_prot"/>
</dbReference>
<proteinExistence type="predicted"/>
<feature type="compositionally biased region" description="Low complexity" evidence="1">
    <location>
        <begin position="173"/>
        <end position="186"/>
    </location>
</feature>
<evidence type="ECO:0000313" key="5">
    <source>
        <dbReference type="EMBL" id="KAJ1645219.1"/>
    </source>
</evidence>
<protein>
    <recommendedName>
        <fullName evidence="7">RhoGAP-domain-containing protein</fullName>
    </recommendedName>
</protein>
<evidence type="ECO:0000259" key="2">
    <source>
        <dbReference type="PROSITE" id="PS50020"/>
    </source>
</evidence>
<feature type="domain" description="Rho-GAP" evidence="3">
    <location>
        <begin position="579"/>
        <end position="766"/>
    </location>
</feature>
<dbReference type="Gene3D" id="2.20.70.10">
    <property type="match status" value="1"/>
</dbReference>
<gene>
    <name evidence="5" type="ORF">LPJ64_003188</name>
</gene>
<dbReference type="GO" id="GO:0007165">
    <property type="term" value="P:signal transduction"/>
    <property type="evidence" value="ECO:0007669"/>
    <property type="project" value="InterPro"/>
</dbReference>
<sequence length="766" mass="85037">MSPNTSTPATAIELLGAAPAPASGPEWLELFDPHTNRVVYANIVRIRRLSRPVARDPNGEWWELVDEQTGVPYYYNSTTGATEWDPPENATVVPFHALLTTSVGRRLSMVVSNRGSVAFTSEQADILTRKASRVSLRSVEGRISRKNSRTASISRHRRKASTASAIITSIGNPPSASPSEPVSSVAECEENEPFLRADSPTDSFMPERRAKSSSVVDAQQRLESHTRPENTDESMKKSRCRLSDKRNSQSETALETLKEALAATNINDLDEHDEEVSSCQRQTSIEKRISGLGKLQTPDRIHAASHFSEYSVPASANVEHFRNSDHLLRRGAGSAGRPRNHSEQPFHDPSGPMRMSTVDYFPNGSATTVMIHSHRNRSMPSIRADSSMYGMRTFASTQFASQKRGFLRRKVPLEEMISYTSEPLTRSLMNLPREMNRDAVRSFRVIQRFMGNTDEDVSLNEKFTDVLWLANVGVRNQPMRDEIFCQLAKQVTGNPSPAAAERGWTLIGVLLYAFRPTQVFLPHLEAFVDSAPVPTLVLKRFLRLQLSRVKRTGSRTSELSVKELRLVMTVPSRPLVFGGALGEIMSDPELVNRNTGLPRVLEQLTSLIISLDGESTEGLFRVPGNSDAVFITRLRIEAGQPGFSDVTDPNVPASLLKEWLRDLAEPLIPESMYEECMANPSDPAVVKDILERIPDTSLHVIKYLLSFLSSLLRPSVQAKTKMDSSNLALLLGPTMLRNPVSDLKDVFANSSGEQAFVQTLLDNFAL</sequence>
<dbReference type="Pfam" id="PF00784">
    <property type="entry name" value="MyTH4"/>
    <property type="match status" value="1"/>
</dbReference>
<dbReference type="InterPro" id="IPR001202">
    <property type="entry name" value="WW_dom"/>
</dbReference>
<dbReference type="CDD" id="cd00201">
    <property type="entry name" value="WW"/>
    <property type="match status" value="1"/>
</dbReference>
<name>A0A9W7XKN3_9FUNG</name>
<comment type="caution">
    <text evidence="5">The sequence shown here is derived from an EMBL/GenBank/DDBJ whole genome shotgun (WGS) entry which is preliminary data.</text>
</comment>
<dbReference type="SMART" id="SM00324">
    <property type="entry name" value="RhoGAP"/>
    <property type="match status" value="1"/>
</dbReference>
<dbReference type="Gene3D" id="1.10.555.10">
    <property type="entry name" value="Rho GTPase activation protein"/>
    <property type="match status" value="1"/>
</dbReference>
<dbReference type="PROSITE" id="PS51016">
    <property type="entry name" value="MYTH4"/>
    <property type="match status" value="1"/>
</dbReference>
<feature type="compositionally biased region" description="Basic residues" evidence="1">
    <location>
        <begin position="144"/>
        <end position="160"/>
    </location>
</feature>
<dbReference type="SMART" id="SM00456">
    <property type="entry name" value="WW"/>
    <property type="match status" value="1"/>
</dbReference>
<feature type="region of interest" description="Disordered" evidence="1">
    <location>
        <begin position="329"/>
        <end position="353"/>
    </location>
</feature>
<feature type="region of interest" description="Disordered" evidence="1">
    <location>
        <begin position="141"/>
        <end position="251"/>
    </location>
</feature>
<dbReference type="PROSITE" id="PS50238">
    <property type="entry name" value="RHOGAP"/>
    <property type="match status" value="1"/>
</dbReference>
<dbReference type="PANTHER" id="PTHR45876">
    <property type="entry name" value="FI04035P"/>
    <property type="match status" value="1"/>
</dbReference>
<evidence type="ECO:0000256" key="1">
    <source>
        <dbReference type="SAM" id="MobiDB-lite"/>
    </source>
</evidence>
<accession>A0A9W7XKN3</accession>
<dbReference type="InterPro" id="IPR038185">
    <property type="entry name" value="MyTH4_dom_sf"/>
</dbReference>